<organism evidence="2 3">
    <name type="scientific">Acacia crassicarpa</name>
    <name type="common">northern wattle</name>
    <dbReference type="NCBI Taxonomy" id="499986"/>
    <lineage>
        <taxon>Eukaryota</taxon>
        <taxon>Viridiplantae</taxon>
        <taxon>Streptophyta</taxon>
        <taxon>Embryophyta</taxon>
        <taxon>Tracheophyta</taxon>
        <taxon>Spermatophyta</taxon>
        <taxon>Magnoliopsida</taxon>
        <taxon>eudicotyledons</taxon>
        <taxon>Gunneridae</taxon>
        <taxon>Pentapetalae</taxon>
        <taxon>rosids</taxon>
        <taxon>fabids</taxon>
        <taxon>Fabales</taxon>
        <taxon>Fabaceae</taxon>
        <taxon>Caesalpinioideae</taxon>
        <taxon>mimosoid clade</taxon>
        <taxon>Acacieae</taxon>
        <taxon>Acacia</taxon>
    </lineage>
</organism>
<dbReference type="Proteomes" id="UP001293593">
    <property type="component" value="Unassembled WGS sequence"/>
</dbReference>
<name>A0AAE1MJY0_9FABA</name>
<feature type="region of interest" description="Disordered" evidence="1">
    <location>
        <begin position="123"/>
        <end position="228"/>
    </location>
</feature>
<reference evidence="2" key="1">
    <citation type="submission" date="2023-10" db="EMBL/GenBank/DDBJ databases">
        <title>Chromosome-level genome of the transformable northern wattle, Acacia crassicarpa.</title>
        <authorList>
            <person name="Massaro I."/>
            <person name="Sinha N.R."/>
            <person name="Poethig S."/>
            <person name="Leichty A.R."/>
        </authorList>
    </citation>
    <scope>NUCLEOTIDE SEQUENCE</scope>
    <source>
        <strain evidence="2">Acra3RX</strain>
        <tissue evidence="2">Leaf</tissue>
    </source>
</reference>
<feature type="compositionally biased region" description="Basic and acidic residues" evidence="1">
    <location>
        <begin position="125"/>
        <end position="139"/>
    </location>
</feature>
<dbReference type="PANTHER" id="PTHR33130">
    <property type="entry name" value="PUTATIVE (DUF1639)-RELATED"/>
    <property type="match status" value="1"/>
</dbReference>
<feature type="compositionally biased region" description="Polar residues" evidence="1">
    <location>
        <begin position="206"/>
        <end position="216"/>
    </location>
</feature>
<keyword evidence="3" id="KW-1185">Reference proteome</keyword>
<dbReference type="InterPro" id="IPR012438">
    <property type="entry name" value="DUF1639"/>
</dbReference>
<protein>
    <submittedName>
        <fullName evidence="2">Uncharacterized protein</fullName>
    </submittedName>
</protein>
<dbReference type="AlphaFoldDB" id="A0AAE1MJY0"/>
<feature type="compositionally biased region" description="Acidic residues" evidence="1">
    <location>
        <begin position="160"/>
        <end position="173"/>
    </location>
</feature>
<evidence type="ECO:0000313" key="2">
    <source>
        <dbReference type="EMBL" id="KAK4270547.1"/>
    </source>
</evidence>
<dbReference type="Pfam" id="PF07797">
    <property type="entry name" value="DUF1639"/>
    <property type="match status" value="1"/>
</dbReference>
<dbReference type="PANTHER" id="PTHR33130:SF41">
    <property type="entry name" value="NEUROFILAMENT HEAVY POLYPEPTIDE-LIKE"/>
    <property type="match status" value="1"/>
</dbReference>
<proteinExistence type="predicted"/>
<gene>
    <name evidence="2" type="ORF">QN277_023570</name>
</gene>
<dbReference type="EMBL" id="JAWXYG010000006">
    <property type="protein sequence ID" value="KAK4270547.1"/>
    <property type="molecule type" value="Genomic_DNA"/>
</dbReference>
<comment type="caution">
    <text evidence="2">The sequence shown here is derived from an EMBL/GenBank/DDBJ whole genome shotgun (WGS) entry which is preliminary data.</text>
</comment>
<sequence>MVFRSVPKSEIAHPPSPSSFCESPSMASTFSPAKNHSPLHNFPLHNLKWSMNQSSAQRLRRSLDPTPLLPSRHSDQDHHRFARKIDNRVIKVCQPPNSSGSGNSGRDDLKTVSACEIRSLNSVESSDKRLKLKKEEKVKGSHTHQIVLIRAPPKGKADTDAEDDTEWADDDEEPVAKTWNLRPRKAVTKPKNANGAPLPDNKPSLPAQTQPESTVTEPKVSKKKRKLSVSLPKEAIEEDFLTLTGSKPPRRPKKRVKAVQKLLDGLFPGLWLTSVTPDMYRVPEAPLKG</sequence>
<evidence type="ECO:0000313" key="3">
    <source>
        <dbReference type="Proteomes" id="UP001293593"/>
    </source>
</evidence>
<accession>A0AAE1MJY0</accession>
<feature type="region of interest" description="Disordered" evidence="1">
    <location>
        <begin position="1"/>
        <end position="35"/>
    </location>
</feature>
<evidence type="ECO:0000256" key="1">
    <source>
        <dbReference type="SAM" id="MobiDB-lite"/>
    </source>
</evidence>
<feature type="compositionally biased region" description="Low complexity" evidence="1">
    <location>
        <begin position="18"/>
        <end position="28"/>
    </location>
</feature>